<feature type="region of interest" description="Disordered" evidence="4">
    <location>
        <begin position="383"/>
        <end position="404"/>
    </location>
</feature>
<dbReference type="EMBL" id="WVUK01000066">
    <property type="protein sequence ID" value="KAF7488196.1"/>
    <property type="molecule type" value="Genomic_DNA"/>
</dbReference>
<reference evidence="5" key="2">
    <citation type="submission" date="2020-01" db="EMBL/GenBank/DDBJ databases">
        <authorList>
            <person name="Korhonen P.K.K."/>
            <person name="Guangxu M.G."/>
            <person name="Wang T.W."/>
            <person name="Stroehlein A.J.S."/>
            <person name="Young N.D."/>
            <person name="Ang C.-S.A."/>
            <person name="Fernando D.W.F."/>
            <person name="Lu H.L."/>
            <person name="Taylor S.T."/>
            <person name="Ehtesham M.E.M."/>
            <person name="Najaraj S.H.N."/>
            <person name="Harsha G.H.G."/>
            <person name="Madugundu A.M."/>
            <person name="Renuse S.R."/>
            <person name="Holt D.H."/>
            <person name="Pandey A.P."/>
            <person name="Papenfuss A.P."/>
            <person name="Gasser R.B.G."/>
            <person name="Fischer K.F."/>
        </authorList>
    </citation>
    <scope>NUCLEOTIDE SEQUENCE</scope>
    <source>
        <strain evidence="5">SSS_KF_BRIS2020</strain>
    </source>
</reference>
<dbReference type="Gene3D" id="3.80.10.10">
    <property type="entry name" value="Ribonuclease Inhibitor"/>
    <property type="match status" value="1"/>
</dbReference>
<dbReference type="InterPro" id="IPR052286">
    <property type="entry name" value="Wnt_signaling_inhibitor"/>
</dbReference>
<accession>A0A834R3V1</accession>
<dbReference type="AlphaFoldDB" id="A0A834R3V1"/>
<proteinExistence type="predicted"/>
<keyword evidence="7" id="KW-1185">Reference proteome</keyword>
<dbReference type="PANTHER" id="PTHR24364">
    <property type="entry name" value="LP06937P"/>
    <property type="match status" value="1"/>
</dbReference>
<dbReference type="InterPro" id="IPR032675">
    <property type="entry name" value="LRR_dom_sf"/>
</dbReference>
<evidence type="ECO:0000313" key="7">
    <source>
        <dbReference type="Proteomes" id="UP000070412"/>
    </source>
</evidence>
<evidence type="ECO:0000256" key="1">
    <source>
        <dbReference type="ARBA" id="ARBA00022614"/>
    </source>
</evidence>
<dbReference type="GO" id="GO:0016020">
    <property type="term" value="C:membrane"/>
    <property type="evidence" value="ECO:0007669"/>
    <property type="project" value="TreeGrafter"/>
</dbReference>
<keyword evidence="2" id="KW-0732">Signal</keyword>
<feature type="compositionally biased region" description="Basic and acidic residues" evidence="4">
    <location>
        <begin position="383"/>
        <end position="394"/>
    </location>
</feature>
<dbReference type="Proteomes" id="UP000070412">
    <property type="component" value="Unassembled WGS sequence"/>
</dbReference>
<gene>
    <name evidence="5" type="ORF">SSS_2764</name>
</gene>
<evidence type="ECO:0000256" key="4">
    <source>
        <dbReference type="SAM" id="MobiDB-lite"/>
    </source>
</evidence>
<dbReference type="SUPFAM" id="SSF52058">
    <property type="entry name" value="L domain-like"/>
    <property type="match status" value="1"/>
</dbReference>
<evidence type="ECO:0000256" key="2">
    <source>
        <dbReference type="ARBA" id="ARBA00022729"/>
    </source>
</evidence>
<keyword evidence="1" id="KW-0433">Leucine-rich repeat</keyword>
<reference evidence="7" key="1">
    <citation type="journal article" date="2020" name="PLoS Negl. Trop. Dis.">
        <title>High-quality nuclear genome for Sarcoptes scabiei-A critical resource for a neglected parasite.</title>
        <authorList>
            <person name="Korhonen P.K."/>
            <person name="Gasser R.B."/>
            <person name="Ma G."/>
            <person name="Wang T."/>
            <person name="Stroehlein A.J."/>
            <person name="Young N.D."/>
            <person name="Ang C.S."/>
            <person name="Fernando D.D."/>
            <person name="Lu H.C."/>
            <person name="Taylor S."/>
            <person name="Reynolds S.L."/>
            <person name="Mofiz E."/>
            <person name="Najaraj S.H."/>
            <person name="Gowda H."/>
            <person name="Madugundu A."/>
            <person name="Renuse S."/>
            <person name="Holt D."/>
            <person name="Pandey A."/>
            <person name="Papenfuss A.T."/>
            <person name="Fischer K."/>
        </authorList>
    </citation>
    <scope>NUCLEOTIDE SEQUENCE [LARGE SCALE GENOMIC DNA]</scope>
</reference>
<sequence>MIFNQSETVFVTKHSIHPNGDHHRLKIIVISIIIVASFFKQVASEAGCPKNFSINPCRCSSNKTIVCDGEYEFNLKGIFQKLSKNIQEKYATNHIENIDDISVDDGDGNHFESNSTTNASIQIAADIFDFDEFVLNNTDIAEIDDDAFGTLSFKRIKLIDCLSLRRIKSNAFRKKSYRIEEFVVSGESSLGEDRYASELFDALNSMVNVEKILLNRNRLRSIPTFEKRPYKNCGQFRLYYLNELQYLYLSHQRINFLPMNAFDFEQSSNKTLYIYLGNNKLNSSSFEQGIFLNSKRPIHLELYWNPDLTYLDENVFKPFLFANEQNRITLQDNPLICDCRSYWLFRDRHILSKRIQNVLCKIGPKQTFPIDLISFNKCSKSSHRTDSNSDDHNDSNNGSNRLGRRRKNKIIVVN</sequence>
<evidence type="ECO:0000313" key="5">
    <source>
        <dbReference type="EMBL" id="KAF7488196.1"/>
    </source>
</evidence>
<dbReference type="PANTHER" id="PTHR24364:SF18">
    <property type="entry name" value="LP06937P"/>
    <property type="match status" value="1"/>
</dbReference>
<evidence type="ECO:0000313" key="6">
    <source>
        <dbReference type="EnsemblMetazoa" id="KAF7488196.1"/>
    </source>
</evidence>
<evidence type="ECO:0000256" key="3">
    <source>
        <dbReference type="ARBA" id="ARBA00022737"/>
    </source>
</evidence>
<dbReference type="EnsemblMetazoa" id="SSS_2764s_mrna">
    <property type="protein sequence ID" value="KAF7488196.1"/>
    <property type="gene ID" value="SSS_2764"/>
</dbReference>
<name>A0A834R3V1_SARSC</name>
<reference evidence="6" key="3">
    <citation type="submission" date="2022-06" db="UniProtKB">
        <authorList>
            <consortium name="EnsemblMetazoa"/>
        </authorList>
    </citation>
    <scope>IDENTIFICATION</scope>
</reference>
<dbReference type="OrthoDB" id="9985976at2759"/>
<keyword evidence="3" id="KW-0677">Repeat</keyword>
<protein>
    <submittedName>
        <fullName evidence="5 6">Uncharacterized protein</fullName>
    </submittedName>
</protein>
<organism evidence="5">
    <name type="scientific">Sarcoptes scabiei</name>
    <name type="common">Itch mite</name>
    <name type="synonym">Acarus scabiei</name>
    <dbReference type="NCBI Taxonomy" id="52283"/>
    <lineage>
        <taxon>Eukaryota</taxon>
        <taxon>Metazoa</taxon>
        <taxon>Ecdysozoa</taxon>
        <taxon>Arthropoda</taxon>
        <taxon>Chelicerata</taxon>
        <taxon>Arachnida</taxon>
        <taxon>Acari</taxon>
        <taxon>Acariformes</taxon>
        <taxon>Sarcoptiformes</taxon>
        <taxon>Astigmata</taxon>
        <taxon>Psoroptidia</taxon>
        <taxon>Sarcoptoidea</taxon>
        <taxon>Sarcoptidae</taxon>
        <taxon>Sarcoptinae</taxon>
        <taxon>Sarcoptes</taxon>
    </lineage>
</organism>